<evidence type="ECO:0000313" key="3">
    <source>
        <dbReference type="Proteomes" id="UP000238937"/>
    </source>
</evidence>
<reference evidence="2 3" key="1">
    <citation type="submission" date="2018-03" db="EMBL/GenBank/DDBJ databases">
        <title>The ancient ancestry and fast evolution of plastids.</title>
        <authorList>
            <person name="Moore K.R."/>
            <person name="Magnabosco C."/>
            <person name="Momper L."/>
            <person name="Gold D.A."/>
            <person name="Bosak T."/>
            <person name="Fournier G.P."/>
        </authorList>
    </citation>
    <scope>NUCLEOTIDE SEQUENCE [LARGE SCALE GENOMIC DNA]</scope>
    <source>
        <strain evidence="2 3">CCALA 037</strain>
    </source>
</reference>
<dbReference type="RefSeq" id="WP_106310223.1">
    <property type="nucleotide sequence ID" value="NZ_PVWO01000392.1"/>
</dbReference>
<gene>
    <name evidence="2" type="ORF">C7B77_22620</name>
</gene>
<comment type="caution">
    <text evidence="2">The sequence shown here is derived from an EMBL/GenBank/DDBJ whole genome shotgun (WGS) entry which is preliminary data.</text>
</comment>
<dbReference type="Proteomes" id="UP000238937">
    <property type="component" value="Unassembled WGS sequence"/>
</dbReference>
<organism evidence="2 3">
    <name type="scientific">Chamaesiphon polymorphus CCALA 037</name>
    <dbReference type="NCBI Taxonomy" id="2107692"/>
    <lineage>
        <taxon>Bacteria</taxon>
        <taxon>Bacillati</taxon>
        <taxon>Cyanobacteriota</taxon>
        <taxon>Cyanophyceae</taxon>
        <taxon>Gomontiellales</taxon>
        <taxon>Chamaesiphonaceae</taxon>
        <taxon>Chamaesiphon</taxon>
    </lineage>
</organism>
<dbReference type="AlphaFoldDB" id="A0A2T1FZZ4"/>
<sequence>MTDEPAPSPRSRRRSRPERDPNTSPDRAASLGGEGSTANYIDYEPIDPPSGLPPSSSEPIVFPDRY</sequence>
<accession>A0A2T1FZZ4</accession>
<evidence type="ECO:0000256" key="1">
    <source>
        <dbReference type="SAM" id="MobiDB-lite"/>
    </source>
</evidence>
<protein>
    <submittedName>
        <fullName evidence="2">Uncharacterized protein</fullName>
    </submittedName>
</protein>
<keyword evidence="3" id="KW-1185">Reference proteome</keyword>
<proteinExistence type="predicted"/>
<feature type="region of interest" description="Disordered" evidence="1">
    <location>
        <begin position="1"/>
        <end position="66"/>
    </location>
</feature>
<evidence type="ECO:0000313" key="2">
    <source>
        <dbReference type="EMBL" id="PSB50569.1"/>
    </source>
</evidence>
<name>A0A2T1FZZ4_9CYAN</name>
<dbReference type="EMBL" id="PVWO01000392">
    <property type="protein sequence ID" value="PSB50569.1"/>
    <property type="molecule type" value="Genomic_DNA"/>
</dbReference>